<dbReference type="InterPro" id="IPR006448">
    <property type="entry name" value="Phage_term_ssu_P27"/>
</dbReference>
<dbReference type="OrthoDB" id="6010489at2"/>
<organism evidence="1 2">
    <name type="scientific">Ventosimonas gracilis</name>
    <dbReference type="NCBI Taxonomy" id="1680762"/>
    <lineage>
        <taxon>Bacteria</taxon>
        <taxon>Pseudomonadati</taxon>
        <taxon>Pseudomonadota</taxon>
        <taxon>Gammaproteobacteria</taxon>
        <taxon>Pseudomonadales</taxon>
        <taxon>Ventosimonadaceae</taxon>
        <taxon>Ventosimonas</taxon>
    </lineage>
</organism>
<accession>A0A139SMR2</accession>
<reference evidence="1 2" key="1">
    <citation type="submission" date="2016-02" db="EMBL/GenBank/DDBJ databases">
        <authorList>
            <person name="Wen L."/>
            <person name="He K."/>
            <person name="Yang H."/>
        </authorList>
    </citation>
    <scope>NUCLEOTIDE SEQUENCE [LARGE SCALE GENOMIC DNA]</scope>
    <source>
        <strain evidence="1 2">CV58</strain>
    </source>
</reference>
<sequence>MAGTAFSGRRPKLAAQIRAQTRTAPSPPASQPIIIPDWLDKAGAALYAHLTGELAALGLFSHLDSQALAHYCQASSDYIRFTKKIRELNEEEDGAGDLHRQGDSYQNIHPLHGLRDRAEKRADTLAKQFGLTPLARKALADLIKAQEDGDAVEGRFFS</sequence>
<dbReference type="RefSeq" id="WP_068392137.1">
    <property type="nucleotide sequence ID" value="NZ_LSZO01000191.1"/>
</dbReference>
<name>A0A139SMR2_9GAMM</name>
<keyword evidence="2" id="KW-1185">Reference proteome</keyword>
<evidence type="ECO:0000313" key="2">
    <source>
        <dbReference type="Proteomes" id="UP000072660"/>
    </source>
</evidence>
<comment type="caution">
    <text evidence="1">The sequence shown here is derived from an EMBL/GenBank/DDBJ whole genome shotgun (WGS) entry which is preliminary data.</text>
</comment>
<evidence type="ECO:0008006" key="3">
    <source>
        <dbReference type="Google" id="ProtNLM"/>
    </source>
</evidence>
<evidence type="ECO:0000313" key="1">
    <source>
        <dbReference type="EMBL" id="KXU35858.1"/>
    </source>
</evidence>
<dbReference type="NCBIfam" id="TIGR01558">
    <property type="entry name" value="sm_term_P27"/>
    <property type="match status" value="1"/>
</dbReference>
<dbReference type="AlphaFoldDB" id="A0A139SMR2"/>
<protein>
    <recommendedName>
        <fullName evidence="3">Terminase</fullName>
    </recommendedName>
</protein>
<dbReference type="Pfam" id="PF05119">
    <property type="entry name" value="Terminase_4"/>
    <property type="match status" value="1"/>
</dbReference>
<gene>
    <name evidence="1" type="ORF">AXE65_05810</name>
</gene>
<dbReference type="Proteomes" id="UP000072660">
    <property type="component" value="Unassembled WGS sequence"/>
</dbReference>
<dbReference type="EMBL" id="LSZO01000191">
    <property type="protein sequence ID" value="KXU35858.1"/>
    <property type="molecule type" value="Genomic_DNA"/>
</dbReference>
<proteinExistence type="predicted"/>